<evidence type="ECO:0000313" key="2">
    <source>
        <dbReference type="Proteomes" id="UP000235036"/>
    </source>
</evidence>
<name>A0A2N6K954_FISMU</name>
<sequence length="534" mass="60074">MKGIVKITGILFIVSACTAPIDNNAQAVKGEVKNCPKPAVLSLSVPGEQADFYQRFDFHIRNVVADADTVKFQTRNQDFVFCRGNNSWAVQPGTLPENLKPQNYSEYSQDFQTIQFQGETYRYRVLREPLTPTVPDPNKDKVFFELITPNSKQPQRQTLYTLKELQQQTNTNIGTQLGLPRITAAVIYGNRIWWSVAFEQGEGNDGIATIVGYEPQTNKFTFIKPEELRSHQITDLVVTGNTDNPTFWMGTKISGEGNPYLAAKGLVAYRPNPQNLNSGSLTSYNVYNSPLVGAIPDKLRLENNQLWVGTGNGVCQINLQAVDNPQSWSCWRFAAMVQLPKSGLPIYSELLSQTPALTLYPNQDNETIEVLWWSPIDFQTRKGRYEVRTTQGFTVKLDQGASRYNFGRVLPPEKPLVFWPGFEWHWNGERFVRGFDEVALNYSGGGPTGIGVTFDPTGNKRNANAIRGDLELLEISPKSTSVKYYSGWMDETNLNPYLTVVPHTKPQNQQPNPLAAIAKELLLYHTSFDSLRLI</sequence>
<dbReference type="AlphaFoldDB" id="A0A2N6K954"/>
<proteinExistence type="predicted"/>
<protein>
    <submittedName>
        <fullName evidence="1">Uncharacterized protein</fullName>
    </submittedName>
</protein>
<dbReference type="EMBL" id="NRQW01000029">
    <property type="protein sequence ID" value="PLZ94165.1"/>
    <property type="molecule type" value="Genomic_DNA"/>
</dbReference>
<evidence type="ECO:0000313" key="1">
    <source>
        <dbReference type="EMBL" id="PLZ94165.1"/>
    </source>
</evidence>
<gene>
    <name evidence="1" type="ORF">CEN44_01300</name>
</gene>
<dbReference type="RefSeq" id="WP_016866912.1">
    <property type="nucleotide sequence ID" value="NZ_CAWNVR010000345.1"/>
</dbReference>
<reference evidence="1 2" key="1">
    <citation type="submission" date="2017-08" db="EMBL/GenBank/DDBJ databases">
        <title>Genomes of Fischerella (Mastigocladus) sp. strains.</title>
        <authorList>
            <person name="Miller S.R."/>
        </authorList>
    </citation>
    <scope>NUCLEOTIDE SEQUENCE [LARGE SCALE GENOMIC DNA]</scope>
    <source>
        <strain evidence="1 2">CCMEE 5323</strain>
    </source>
</reference>
<keyword evidence="2" id="KW-1185">Reference proteome</keyword>
<comment type="caution">
    <text evidence="1">The sequence shown here is derived from an EMBL/GenBank/DDBJ whole genome shotgun (WGS) entry which is preliminary data.</text>
</comment>
<dbReference type="Proteomes" id="UP000235036">
    <property type="component" value="Unassembled WGS sequence"/>
</dbReference>
<organism evidence="1 2">
    <name type="scientific">Fischerella muscicola CCMEE 5323</name>
    <dbReference type="NCBI Taxonomy" id="2019572"/>
    <lineage>
        <taxon>Bacteria</taxon>
        <taxon>Bacillati</taxon>
        <taxon>Cyanobacteriota</taxon>
        <taxon>Cyanophyceae</taxon>
        <taxon>Nostocales</taxon>
        <taxon>Hapalosiphonaceae</taxon>
        <taxon>Fischerella</taxon>
    </lineage>
</organism>
<accession>A0A2N6K954</accession>
<dbReference type="PROSITE" id="PS51257">
    <property type="entry name" value="PROKAR_LIPOPROTEIN"/>
    <property type="match status" value="1"/>
</dbReference>